<evidence type="ECO:0000313" key="2">
    <source>
        <dbReference type="Proteomes" id="UP000244069"/>
    </source>
</evidence>
<dbReference type="Proteomes" id="UP000244069">
    <property type="component" value="Unassembled WGS sequence"/>
</dbReference>
<accession>A0A2T6AUA1</accession>
<keyword evidence="2" id="KW-1185">Reference proteome</keyword>
<organism evidence="1 2">
    <name type="scientific">Allosediminivita pacifica</name>
    <dbReference type="NCBI Taxonomy" id="1267769"/>
    <lineage>
        <taxon>Bacteria</taxon>
        <taxon>Pseudomonadati</taxon>
        <taxon>Pseudomonadota</taxon>
        <taxon>Alphaproteobacteria</taxon>
        <taxon>Rhodobacterales</taxon>
        <taxon>Paracoccaceae</taxon>
        <taxon>Allosediminivita</taxon>
    </lineage>
</organism>
<evidence type="ECO:0008006" key="3">
    <source>
        <dbReference type="Google" id="ProtNLM"/>
    </source>
</evidence>
<protein>
    <recommendedName>
        <fullName evidence="3">Antibiotic ABC transporter</fullName>
    </recommendedName>
</protein>
<proteinExistence type="predicted"/>
<dbReference type="RefSeq" id="WP_107976345.1">
    <property type="nucleotide sequence ID" value="NZ_BMEZ01000014.1"/>
</dbReference>
<reference evidence="1 2" key="1">
    <citation type="submission" date="2018-04" db="EMBL/GenBank/DDBJ databases">
        <title>Genomic Encyclopedia of Archaeal and Bacterial Type Strains, Phase II (KMG-II): from individual species to whole genera.</title>
        <authorList>
            <person name="Goeker M."/>
        </authorList>
    </citation>
    <scope>NUCLEOTIDE SEQUENCE [LARGE SCALE GENOMIC DNA]</scope>
    <source>
        <strain evidence="1 2">DSM 29329</strain>
    </source>
</reference>
<dbReference type="EMBL" id="QBKN01000012">
    <property type="protein sequence ID" value="PTX47390.1"/>
    <property type="molecule type" value="Genomic_DNA"/>
</dbReference>
<evidence type="ECO:0000313" key="1">
    <source>
        <dbReference type="EMBL" id="PTX47390.1"/>
    </source>
</evidence>
<sequence>MFKEMFRAAEVWQKTALTGTQMMVATGTVMQIRMMQMAMGTMRPDEASRMMLEKPAAFARAVEKSSMALMRNQGLAAATLAGMRPIGTTARANARRLSRKN</sequence>
<dbReference type="AlphaFoldDB" id="A0A2T6AUA1"/>
<comment type="caution">
    <text evidence="1">The sequence shown here is derived from an EMBL/GenBank/DDBJ whole genome shotgun (WGS) entry which is preliminary data.</text>
</comment>
<gene>
    <name evidence="1" type="ORF">C8N44_11214</name>
</gene>
<dbReference type="OrthoDB" id="6167549at2"/>
<name>A0A2T6AUA1_9RHOB</name>